<gene>
    <name evidence="1" type="ORF">GCM10007320_60780</name>
</gene>
<keyword evidence="2" id="KW-1185">Reference proteome</keyword>
<comment type="caution">
    <text evidence="1">The sequence shown here is derived from an EMBL/GenBank/DDBJ whole genome shotgun (WGS) entry which is preliminary data.</text>
</comment>
<dbReference type="Proteomes" id="UP000626210">
    <property type="component" value="Unassembled WGS sequence"/>
</dbReference>
<name>A0ABQ3GD88_9BURK</name>
<evidence type="ECO:0000313" key="1">
    <source>
        <dbReference type="EMBL" id="GHD01985.1"/>
    </source>
</evidence>
<organism evidence="1 2">
    <name type="scientific">Pseudorhodoferax aquiterrae</name>
    <dbReference type="NCBI Taxonomy" id="747304"/>
    <lineage>
        <taxon>Bacteria</taxon>
        <taxon>Pseudomonadati</taxon>
        <taxon>Pseudomonadota</taxon>
        <taxon>Betaproteobacteria</taxon>
        <taxon>Burkholderiales</taxon>
        <taxon>Comamonadaceae</taxon>
    </lineage>
</organism>
<protein>
    <submittedName>
        <fullName evidence="1">Uncharacterized protein</fullName>
    </submittedName>
</protein>
<evidence type="ECO:0000313" key="2">
    <source>
        <dbReference type="Proteomes" id="UP000626210"/>
    </source>
</evidence>
<sequence length="54" mass="6202">MTAMATPHLRCRLLSGASARWWLEEGMVRVEDLPRVTDLAYSNSLRRWITAELA</sequence>
<dbReference type="RefSeq" id="WP_172739421.1">
    <property type="nucleotide sequence ID" value="NZ_BMYK01000037.1"/>
</dbReference>
<proteinExistence type="predicted"/>
<dbReference type="EMBL" id="BMYK01000037">
    <property type="protein sequence ID" value="GHD01985.1"/>
    <property type="molecule type" value="Genomic_DNA"/>
</dbReference>
<accession>A0ABQ3GD88</accession>
<reference evidence="2" key="1">
    <citation type="journal article" date="2019" name="Int. J. Syst. Evol. Microbiol.">
        <title>The Global Catalogue of Microorganisms (GCM) 10K type strain sequencing project: providing services to taxonomists for standard genome sequencing and annotation.</title>
        <authorList>
            <consortium name="The Broad Institute Genomics Platform"/>
            <consortium name="The Broad Institute Genome Sequencing Center for Infectious Disease"/>
            <person name="Wu L."/>
            <person name="Ma J."/>
        </authorList>
    </citation>
    <scope>NUCLEOTIDE SEQUENCE [LARGE SCALE GENOMIC DNA]</scope>
    <source>
        <strain evidence="2">KCTC 23314</strain>
    </source>
</reference>